<accession>A0ABW1ZRH8</accession>
<evidence type="ECO:0000313" key="2">
    <source>
        <dbReference type="EMBL" id="MFC6663092.1"/>
    </source>
</evidence>
<protein>
    <submittedName>
        <fullName evidence="2">Uncharacterized protein</fullName>
    </submittedName>
</protein>
<dbReference type="EMBL" id="JBHSWB010000002">
    <property type="protein sequence ID" value="MFC6663092.1"/>
    <property type="molecule type" value="Genomic_DNA"/>
</dbReference>
<organism evidence="2 3">
    <name type="scientific">Deinococcus multiflagellatus</name>
    <dbReference type="NCBI Taxonomy" id="1656887"/>
    <lineage>
        <taxon>Bacteria</taxon>
        <taxon>Thermotogati</taxon>
        <taxon>Deinococcota</taxon>
        <taxon>Deinococci</taxon>
        <taxon>Deinococcales</taxon>
        <taxon>Deinococcaceae</taxon>
        <taxon>Deinococcus</taxon>
    </lineage>
</organism>
<gene>
    <name evidence="2" type="ORF">ACFP90_23895</name>
</gene>
<comment type="caution">
    <text evidence="2">The sequence shown here is derived from an EMBL/GenBank/DDBJ whole genome shotgun (WGS) entry which is preliminary data.</text>
</comment>
<evidence type="ECO:0000313" key="3">
    <source>
        <dbReference type="Proteomes" id="UP001596317"/>
    </source>
</evidence>
<feature type="region of interest" description="Disordered" evidence="1">
    <location>
        <begin position="56"/>
        <end position="91"/>
    </location>
</feature>
<dbReference type="RefSeq" id="WP_380059015.1">
    <property type="nucleotide sequence ID" value="NZ_JBHSWB010000002.1"/>
</dbReference>
<sequence length="107" mass="11948">MQAETVDEDLLRLWRRSGHPSSDEAATVAREVGWLVFDADWESAHGTRYLVVRQRPEVEDDHPDDVPPWEARPRPPAPGCCSRPRSPSPTRTWRCACAGPLSPHPGG</sequence>
<keyword evidence="3" id="KW-1185">Reference proteome</keyword>
<dbReference type="Proteomes" id="UP001596317">
    <property type="component" value="Unassembled WGS sequence"/>
</dbReference>
<proteinExistence type="predicted"/>
<reference evidence="3" key="1">
    <citation type="journal article" date="2019" name="Int. J. Syst. Evol. Microbiol.">
        <title>The Global Catalogue of Microorganisms (GCM) 10K type strain sequencing project: providing services to taxonomists for standard genome sequencing and annotation.</title>
        <authorList>
            <consortium name="The Broad Institute Genomics Platform"/>
            <consortium name="The Broad Institute Genome Sequencing Center for Infectious Disease"/>
            <person name="Wu L."/>
            <person name="Ma J."/>
        </authorList>
    </citation>
    <scope>NUCLEOTIDE SEQUENCE [LARGE SCALE GENOMIC DNA]</scope>
    <source>
        <strain evidence="3">CCUG 63830</strain>
    </source>
</reference>
<name>A0ABW1ZRH8_9DEIO</name>
<evidence type="ECO:0000256" key="1">
    <source>
        <dbReference type="SAM" id="MobiDB-lite"/>
    </source>
</evidence>
<feature type="compositionally biased region" description="Low complexity" evidence="1">
    <location>
        <begin position="79"/>
        <end position="91"/>
    </location>
</feature>